<dbReference type="GO" id="GO:0008080">
    <property type="term" value="F:N-acetyltransferase activity"/>
    <property type="evidence" value="ECO:0007669"/>
    <property type="project" value="InterPro"/>
</dbReference>
<sequence length="336" mass="38129">MLNIRGFLGSEKKDGPYLRNPSRMAGGRVNNPSILIREITVDDSKNVCKLLFDHFRSLTIPAIVYWMVQHIHDIIAIVVINSFLLPFRNLVYFCLLFLVYLFVRARYEIENHIKHCCPDLVDVYKTYRTTKASNFWVAYFTDKIANTPSIGSQTSSITPSGQVSIQSMPSISPGDVRSTNIAEQTLTPTHSISENSSPNGNKVPKDDIIIDKKCKNNEILGCIGITPYRNRSNIAQMVRLVVSKKCRNMKVGTRLLNHLEQHALDSGYTEIRVFTNNLNTAYLHFLKQNGFEIIQIVRRGLMRGDLIIWNKVLKQSDYLITDGNSTKVGDACFIPE</sequence>
<dbReference type="PANTHER" id="PTHR13947:SF37">
    <property type="entry name" value="LD18367P"/>
    <property type="match status" value="1"/>
</dbReference>
<dbReference type="InterPro" id="IPR050769">
    <property type="entry name" value="NAT_camello-type"/>
</dbReference>
<accession>L0B138</accession>
<evidence type="ECO:0000259" key="2">
    <source>
        <dbReference type="PROSITE" id="PS51186"/>
    </source>
</evidence>
<dbReference type="Pfam" id="PF00583">
    <property type="entry name" value="Acetyltransf_1"/>
    <property type="match status" value="1"/>
</dbReference>
<evidence type="ECO:0000313" key="3">
    <source>
        <dbReference type="EMBL" id="AFZ81535.1"/>
    </source>
</evidence>
<dbReference type="VEuPathDB" id="PiroplasmaDB:BEWA_009490"/>
<keyword evidence="4" id="KW-1185">Reference proteome</keyword>
<dbReference type="PANTHER" id="PTHR13947">
    <property type="entry name" value="GNAT FAMILY N-ACETYLTRANSFERASE"/>
    <property type="match status" value="1"/>
</dbReference>
<organism evidence="3 4">
    <name type="scientific">Theileria equi strain WA</name>
    <dbReference type="NCBI Taxonomy" id="1537102"/>
    <lineage>
        <taxon>Eukaryota</taxon>
        <taxon>Sar</taxon>
        <taxon>Alveolata</taxon>
        <taxon>Apicomplexa</taxon>
        <taxon>Aconoidasida</taxon>
        <taxon>Piroplasmida</taxon>
        <taxon>Theileriidae</taxon>
        <taxon>Theileria</taxon>
    </lineage>
</organism>
<feature type="domain" description="N-acetyltransferase" evidence="2">
    <location>
        <begin position="163"/>
        <end position="314"/>
    </location>
</feature>
<proteinExistence type="predicted"/>
<dbReference type="OrthoDB" id="41532at2759"/>
<evidence type="ECO:0000256" key="1">
    <source>
        <dbReference type="ARBA" id="ARBA00022679"/>
    </source>
</evidence>
<dbReference type="eggNOG" id="ENOG502S35C">
    <property type="taxonomic scope" value="Eukaryota"/>
</dbReference>
<dbReference type="AlphaFoldDB" id="L0B138"/>
<dbReference type="PROSITE" id="PS51186">
    <property type="entry name" value="GNAT"/>
    <property type="match status" value="1"/>
</dbReference>
<dbReference type="EMBL" id="CP001670">
    <property type="protein sequence ID" value="AFZ81535.1"/>
    <property type="molecule type" value="Genomic_DNA"/>
</dbReference>
<dbReference type="InterPro" id="IPR016181">
    <property type="entry name" value="Acyl_CoA_acyltransferase"/>
</dbReference>
<dbReference type="Gene3D" id="3.40.630.30">
    <property type="match status" value="1"/>
</dbReference>
<dbReference type="KEGG" id="beq:BEWA_009490"/>
<gene>
    <name evidence="3" type="ORF">BEWA_009490</name>
</gene>
<dbReference type="Proteomes" id="UP000031512">
    <property type="component" value="Chromosome 3"/>
</dbReference>
<dbReference type="InterPro" id="IPR000182">
    <property type="entry name" value="GNAT_dom"/>
</dbReference>
<dbReference type="GeneID" id="15805453"/>
<dbReference type="SUPFAM" id="SSF55729">
    <property type="entry name" value="Acyl-CoA N-acyltransferases (Nat)"/>
    <property type="match status" value="1"/>
</dbReference>
<evidence type="ECO:0000313" key="4">
    <source>
        <dbReference type="Proteomes" id="UP000031512"/>
    </source>
</evidence>
<keyword evidence="1 3" id="KW-0808">Transferase</keyword>
<dbReference type="CDD" id="cd04301">
    <property type="entry name" value="NAT_SF"/>
    <property type="match status" value="1"/>
</dbReference>
<name>L0B138_THEEQ</name>
<dbReference type="RefSeq" id="XP_004831201.1">
    <property type="nucleotide sequence ID" value="XM_004831144.1"/>
</dbReference>
<reference evidence="3 4" key="1">
    <citation type="journal article" date="2012" name="BMC Genomics">
        <title>Comparative genomic analysis and phylogenetic position of Theileria equi.</title>
        <authorList>
            <person name="Kappmeyer L.S."/>
            <person name="Thiagarajan M."/>
            <person name="Herndon D.R."/>
            <person name="Ramsay J.D."/>
            <person name="Caler E."/>
            <person name="Djikeng A."/>
            <person name="Gillespie J.J."/>
            <person name="Lau A.O."/>
            <person name="Roalson E.H."/>
            <person name="Silva J.C."/>
            <person name="Silva M.G."/>
            <person name="Suarez C.E."/>
            <person name="Ueti M.W."/>
            <person name="Nene V.M."/>
            <person name="Mealey R.H."/>
            <person name="Knowles D.P."/>
            <person name="Brayton K.A."/>
        </authorList>
    </citation>
    <scope>NUCLEOTIDE SEQUENCE [LARGE SCALE GENOMIC DNA]</scope>
    <source>
        <strain evidence="3 4">WA</strain>
    </source>
</reference>
<protein>
    <submittedName>
        <fullName evidence="3">Acetyltransferase, GNAT family domain-containing protein</fullName>
    </submittedName>
</protein>
<dbReference type="STRING" id="1537102.L0B138"/>